<feature type="chain" id="PRO_5044535425" description="Peptidyl-prolyl cis-trans isomerase" evidence="3">
    <location>
        <begin position="17"/>
        <end position="277"/>
    </location>
</feature>
<keyword evidence="6" id="KW-1185">Reference proteome</keyword>
<dbReference type="PRINTS" id="PR00153">
    <property type="entry name" value="CSAPPISMRASE"/>
</dbReference>
<dbReference type="InterPro" id="IPR044665">
    <property type="entry name" value="E_coli_cyclophilin_A-like"/>
</dbReference>
<organism evidence="5 6">
    <name type="scientific">Stephanodiscus triporus</name>
    <dbReference type="NCBI Taxonomy" id="2934178"/>
    <lineage>
        <taxon>Eukaryota</taxon>
        <taxon>Sar</taxon>
        <taxon>Stramenopiles</taxon>
        <taxon>Ochrophyta</taxon>
        <taxon>Bacillariophyta</taxon>
        <taxon>Coscinodiscophyceae</taxon>
        <taxon>Thalassiosirophycidae</taxon>
        <taxon>Stephanodiscales</taxon>
        <taxon>Stephanodiscaceae</taxon>
        <taxon>Stephanodiscus</taxon>
    </lineage>
</organism>
<sequence>MMIITLLALQGMQAFAFSGVPSFRGPVASGVRPSAALVNAAAKTPLFATTTSTDDYNDGPSRRDATFKIITAAVAVAGSLSSPSKANADSEGEGGGRTIEFTVNNLDGVEGATGSFVVRTRPDWAPIGAERFEALVANSFFEDCRVFRVLPGFVAQFGINGDPEVQGRWRSRNLRDDPVSVANKRGTIVFATAGPNTRTTQIFVNLSDRNSFLDKQGFSPLGEVVSGMDVVERFYSGYGEGAPSGKGPNQGLIQAKGNSYLESSYPKLSYFSKVSFK</sequence>
<evidence type="ECO:0000313" key="5">
    <source>
        <dbReference type="EMBL" id="KAL3765679.1"/>
    </source>
</evidence>
<comment type="catalytic activity">
    <reaction evidence="3">
        <text>[protein]-peptidylproline (omega=180) = [protein]-peptidylproline (omega=0)</text>
        <dbReference type="Rhea" id="RHEA:16237"/>
        <dbReference type="Rhea" id="RHEA-COMP:10747"/>
        <dbReference type="Rhea" id="RHEA-COMP:10748"/>
        <dbReference type="ChEBI" id="CHEBI:83833"/>
        <dbReference type="ChEBI" id="CHEBI:83834"/>
        <dbReference type="EC" id="5.2.1.8"/>
    </reaction>
</comment>
<dbReference type="Proteomes" id="UP001530315">
    <property type="component" value="Unassembled WGS sequence"/>
</dbReference>
<evidence type="ECO:0000256" key="2">
    <source>
        <dbReference type="ARBA" id="ARBA00023235"/>
    </source>
</evidence>
<keyword evidence="2 3" id="KW-0413">Isomerase</keyword>
<evidence type="ECO:0000256" key="3">
    <source>
        <dbReference type="RuleBase" id="RU363019"/>
    </source>
</evidence>
<dbReference type="PROSITE" id="PS50072">
    <property type="entry name" value="CSA_PPIASE_2"/>
    <property type="match status" value="1"/>
</dbReference>
<keyword evidence="3" id="KW-0732">Signal</keyword>
<dbReference type="EMBL" id="JALLAZ020001745">
    <property type="protein sequence ID" value="KAL3765679.1"/>
    <property type="molecule type" value="Genomic_DNA"/>
</dbReference>
<dbReference type="Pfam" id="PF00160">
    <property type="entry name" value="Pro_isomerase"/>
    <property type="match status" value="1"/>
</dbReference>
<reference evidence="5 6" key="1">
    <citation type="submission" date="2024-10" db="EMBL/GenBank/DDBJ databases">
        <title>Updated reference genomes for cyclostephanoid diatoms.</title>
        <authorList>
            <person name="Roberts W.R."/>
            <person name="Alverson A.J."/>
        </authorList>
    </citation>
    <scope>NUCLEOTIDE SEQUENCE [LARGE SCALE GENOMIC DNA]</scope>
    <source>
        <strain evidence="5 6">AJA276-08</strain>
    </source>
</reference>
<dbReference type="Gene3D" id="2.40.100.10">
    <property type="entry name" value="Cyclophilin-like"/>
    <property type="match status" value="1"/>
</dbReference>
<proteinExistence type="inferred from homology"/>
<dbReference type="SUPFAM" id="SSF50891">
    <property type="entry name" value="Cyclophilin-like"/>
    <property type="match status" value="1"/>
</dbReference>
<comment type="caution">
    <text evidence="5">The sequence shown here is derived from an EMBL/GenBank/DDBJ whole genome shotgun (WGS) entry which is preliminary data.</text>
</comment>
<feature type="signal peptide" evidence="3">
    <location>
        <begin position="1"/>
        <end position="16"/>
    </location>
</feature>
<dbReference type="PANTHER" id="PTHR43246">
    <property type="entry name" value="PEPTIDYL-PROLYL CIS-TRANS ISOMERASE CYP38, CHLOROPLASTIC"/>
    <property type="match status" value="1"/>
</dbReference>
<evidence type="ECO:0000256" key="1">
    <source>
        <dbReference type="ARBA" id="ARBA00023110"/>
    </source>
</evidence>
<dbReference type="AlphaFoldDB" id="A0ABD3MNU7"/>
<comment type="function">
    <text evidence="3">PPIases accelerate the folding of proteins. It catalyzes the cis-trans isomerization of proline imidic peptide bonds in oligopeptides.</text>
</comment>
<dbReference type="InterPro" id="IPR002130">
    <property type="entry name" value="Cyclophilin-type_PPIase_dom"/>
</dbReference>
<protein>
    <recommendedName>
        <fullName evidence="3">Peptidyl-prolyl cis-trans isomerase</fullName>
        <shortName evidence="3">PPIase</shortName>
        <ecNumber evidence="3">5.2.1.8</ecNumber>
    </recommendedName>
</protein>
<evidence type="ECO:0000313" key="6">
    <source>
        <dbReference type="Proteomes" id="UP001530315"/>
    </source>
</evidence>
<dbReference type="GO" id="GO:0003755">
    <property type="term" value="F:peptidyl-prolyl cis-trans isomerase activity"/>
    <property type="evidence" value="ECO:0007669"/>
    <property type="project" value="UniProtKB-UniRule"/>
</dbReference>
<keyword evidence="1 3" id="KW-0697">Rotamase</keyword>
<evidence type="ECO:0000259" key="4">
    <source>
        <dbReference type="PROSITE" id="PS50072"/>
    </source>
</evidence>
<gene>
    <name evidence="5" type="ORF">ACHAW5_006359</name>
</gene>
<dbReference type="EC" id="5.2.1.8" evidence="3"/>
<dbReference type="InterPro" id="IPR029000">
    <property type="entry name" value="Cyclophilin-like_dom_sf"/>
</dbReference>
<name>A0ABD3MNU7_9STRA</name>
<accession>A0ABD3MNU7</accession>
<feature type="domain" description="PPIase cyclophilin-type" evidence="4">
    <location>
        <begin position="114"/>
        <end position="234"/>
    </location>
</feature>
<comment type="similarity">
    <text evidence="3">Belongs to the cyclophilin-type PPIase family.</text>
</comment>